<dbReference type="KEGG" id="abe:ARB_04069"/>
<reference evidence="2" key="1">
    <citation type="journal article" date="2011" name="Genome Biol.">
        <title>Comparative and functional genomics provide insights into the pathogenicity of dermatophytic fungi.</title>
        <authorList>
            <person name="Burmester A."/>
            <person name="Shelest E."/>
            <person name="Gloeckner G."/>
            <person name="Heddergott C."/>
            <person name="Schindler S."/>
            <person name="Staib P."/>
            <person name="Heidel A."/>
            <person name="Felder M."/>
            <person name="Petzold A."/>
            <person name="Szafranski K."/>
            <person name="Feuermann M."/>
            <person name="Pedruzzi I."/>
            <person name="Priebe S."/>
            <person name="Groth M."/>
            <person name="Winkler R."/>
            <person name="Li W."/>
            <person name="Kniemeyer O."/>
            <person name="Schroeckh V."/>
            <person name="Hertweck C."/>
            <person name="Hube B."/>
            <person name="White T.C."/>
            <person name="Platzer M."/>
            <person name="Guthke R."/>
            <person name="Heitman J."/>
            <person name="Woestemeyer J."/>
            <person name="Zipfel P.F."/>
            <person name="Monod M."/>
            <person name="Brakhage A.A."/>
        </authorList>
    </citation>
    <scope>NUCLEOTIDE SEQUENCE [LARGE SCALE GENOMIC DNA]</scope>
    <source>
        <strain evidence="2">ATCC MYA-4681 / CBS 112371</strain>
    </source>
</reference>
<accession>D4AIH4</accession>
<gene>
    <name evidence="1" type="ORF">ARB_04069</name>
</gene>
<evidence type="ECO:0000313" key="2">
    <source>
        <dbReference type="Proteomes" id="UP000008866"/>
    </source>
</evidence>
<dbReference type="AlphaFoldDB" id="D4AIH4"/>
<name>D4AIH4_ARTBC</name>
<evidence type="ECO:0000313" key="1">
    <source>
        <dbReference type="EMBL" id="EFE36547.1"/>
    </source>
</evidence>
<protein>
    <submittedName>
        <fullName evidence="1">Uncharacterized protein</fullName>
    </submittedName>
</protein>
<dbReference type="EMBL" id="ABSU01000001">
    <property type="protein sequence ID" value="EFE36547.1"/>
    <property type="molecule type" value="Genomic_DNA"/>
</dbReference>
<dbReference type="GeneID" id="9522276"/>
<keyword evidence="2" id="KW-1185">Reference proteome</keyword>
<sequence>MKKKRKEIICRWDADAYFTASSGLLLHAENDLDRERQRGWLGVRLQAVHLLPLPLFFASSSLLRLCKGKTGLSVCSSQSSGYYSFAVRLQHPLALSTVYESNKYYGVLHPCTRRAAGTGPALLRLVQERYPSYILPSTSRTDPANNFNPVSSTAARLERERERIEGKKTLVRPFLCPVMALRYGPFHLGAY</sequence>
<dbReference type="RefSeq" id="XP_003017192.1">
    <property type="nucleotide sequence ID" value="XM_003017146.1"/>
</dbReference>
<dbReference type="HOGENOM" id="CLU_1421103_0_0_1"/>
<dbReference type="Proteomes" id="UP000008866">
    <property type="component" value="Unassembled WGS sequence"/>
</dbReference>
<proteinExistence type="predicted"/>
<comment type="caution">
    <text evidence="1">The sequence shown here is derived from an EMBL/GenBank/DDBJ whole genome shotgun (WGS) entry which is preliminary data.</text>
</comment>
<organism evidence="1 2">
    <name type="scientific">Arthroderma benhamiae (strain ATCC MYA-4681 / CBS 112371)</name>
    <name type="common">Trichophyton mentagrophytes</name>
    <dbReference type="NCBI Taxonomy" id="663331"/>
    <lineage>
        <taxon>Eukaryota</taxon>
        <taxon>Fungi</taxon>
        <taxon>Dikarya</taxon>
        <taxon>Ascomycota</taxon>
        <taxon>Pezizomycotina</taxon>
        <taxon>Eurotiomycetes</taxon>
        <taxon>Eurotiomycetidae</taxon>
        <taxon>Onygenales</taxon>
        <taxon>Arthrodermataceae</taxon>
        <taxon>Trichophyton</taxon>
    </lineage>
</organism>